<dbReference type="Proteomes" id="UP001150266">
    <property type="component" value="Unassembled WGS sequence"/>
</dbReference>
<gene>
    <name evidence="2" type="ORF">J3R30DRAFT_3668386</name>
</gene>
<dbReference type="PANTHER" id="PTHR12459">
    <property type="entry name" value="TRANSMEMBRANE PROTEIN 135-RELATED"/>
    <property type="match status" value="1"/>
</dbReference>
<reference evidence="2" key="1">
    <citation type="submission" date="2022-08" db="EMBL/GenBank/DDBJ databases">
        <title>A Global Phylogenomic Analysis of the Shiitake Genus Lentinula.</title>
        <authorList>
            <consortium name="DOE Joint Genome Institute"/>
            <person name="Sierra-Patev S."/>
            <person name="Min B."/>
            <person name="Naranjo-Ortiz M."/>
            <person name="Looney B."/>
            <person name="Konkel Z."/>
            <person name="Slot J.C."/>
            <person name="Sakamoto Y."/>
            <person name="Steenwyk J.L."/>
            <person name="Rokas A."/>
            <person name="Carro J."/>
            <person name="Camarero S."/>
            <person name="Ferreira P."/>
            <person name="Molpeceres G."/>
            <person name="Ruiz-Duenas F.J."/>
            <person name="Serrano A."/>
            <person name="Henrissat B."/>
            <person name="Drula E."/>
            <person name="Hughes K.W."/>
            <person name="Mata J.L."/>
            <person name="Ishikawa N.K."/>
            <person name="Vargas-Isla R."/>
            <person name="Ushijima S."/>
            <person name="Smith C.A."/>
            <person name="Ahrendt S."/>
            <person name="Andreopoulos W."/>
            <person name="He G."/>
            <person name="Labutti K."/>
            <person name="Lipzen A."/>
            <person name="Ng V."/>
            <person name="Riley R."/>
            <person name="Sandor L."/>
            <person name="Barry K."/>
            <person name="Martinez A.T."/>
            <person name="Xiao Y."/>
            <person name="Gibbons J.G."/>
            <person name="Terashima K."/>
            <person name="Grigoriev I.V."/>
            <person name="Hibbett D.S."/>
        </authorList>
    </citation>
    <scope>NUCLEOTIDE SEQUENCE</scope>
    <source>
        <strain evidence="2">JLM2183</strain>
    </source>
</reference>
<evidence type="ECO:0008006" key="4">
    <source>
        <dbReference type="Google" id="ProtNLM"/>
    </source>
</evidence>
<evidence type="ECO:0000313" key="3">
    <source>
        <dbReference type="Proteomes" id="UP001150266"/>
    </source>
</evidence>
<accession>A0A9W9AMM2</accession>
<name>A0A9W9AMM2_9AGAR</name>
<sequence>MEFNLNNLFENLPALSDDPTHPSQVAIRTFALSLSLSLGPSLVPFVLSIIAGRRSQKTGLAALQKVLRRELGYDSFASAVTLAVGGGAALRRLWKLLEAKEEENSEKKHRMDSNSSTRLLSYFNSRLSSRQKTFIANVFTSSVSILLLQAGRRRSERLRNIPRPGAIPLPYTYTPSNLSLPPSVRNSPSPTLDLTLLVFVRAIDVAFQSMISKFTAKAESEPPEPGTRKQGFNKYKFLVTTRLDALVFWACSARIMWCFFYQPERLPSTYVKWIRTLAGVDNRLLRTLQFIRSGEWTYTNGSPTNPTLLTTYAKDLGYSSSWGDPLRVPAFGGPSARSVWELLGVQGRKGLGGVPCELVHGGVGSKMSLDGSCTANSGIRGVKAFFEAVLVYLPAHFLPVLITRPQVLLRPHRVLSTLLATCRSATFLSAFISSFWLSVCFTRTLALARLFPHVSHDFWDGPHGCIMAGCLVCGSSIWLENGRRRGEMALYVLPRAIRACIPDKLIRSRNRVATNLESYHLVEPSIRLAFILSLSTLLTAAVHKPESLRGLSRWGLAFIMNGPHAGFWQRRRKNFETRPGTPTPEPTRSNHISAIASQ</sequence>
<dbReference type="EMBL" id="JAOTPV010000003">
    <property type="protein sequence ID" value="KAJ4486149.1"/>
    <property type="molecule type" value="Genomic_DNA"/>
</dbReference>
<evidence type="ECO:0000256" key="1">
    <source>
        <dbReference type="SAM" id="MobiDB-lite"/>
    </source>
</evidence>
<dbReference type="AlphaFoldDB" id="A0A9W9AMM2"/>
<dbReference type="PANTHER" id="PTHR12459:SF15">
    <property type="entry name" value="TRANSMEMBRANE PROTEIN 135"/>
    <property type="match status" value="1"/>
</dbReference>
<evidence type="ECO:0000313" key="2">
    <source>
        <dbReference type="EMBL" id="KAJ4486149.1"/>
    </source>
</evidence>
<dbReference type="OrthoDB" id="4021778at2759"/>
<dbReference type="InterPro" id="IPR026749">
    <property type="entry name" value="Tmem135"/>
</dbReference>
<organism evidence="2 3">
    <name type="scientific">Lentinula aciculospora</name>
    <dbReference type="NCBI Taxonomy" id="153920"/>
    <lineage>
        <taxon>Eukaryota</taxon>
        <taxon>Fungi</taxon>
        <taxon>Dikarya</taxon>
        <taxon>Basidiomycota</taxon>
        <taxon>Agaricomycotina</taxon>
        <taxon>Agaricomycetes</taxon>
        <taxon>Agaricomycetidae</taxon>
        <taxon>Agaricales</taxon>
        <taxon>Marasmiineae</taxon>
        <taxon>Omphalotaceae</taxon>
        <taxon>Lentinula</taxon>
    </lineage>
</organism>
<feature type="region of interest" description="Disordered" evidence="1">
    <location>
        <begin position="575"/>
        <end position="598"/>
    </location>
</feature>
<comment type="caution">
    <text evidence="2">The sequence shown here is derived from an EMBL/GenBank/DDBJ whole genome shotgun (WGS) entry which is preliminary data.</text>
</comment>
<proteinExistence type="predicted"/>
<feature type="compositionally biased region" description="Polar residues" evidence="1">
    <location>
        <begin position="589"/>
        <end position="598"/>
    </location>
</feature>
<keyword evidence="3" id="KW-1185">Reference proteome</keyword>
<protein>
    <recommendedName>
        <fullName evidence="4">Transmembrane protein 135 N-terminal domain-containing protein</fullName>
    </recommendedName>
</protein>